<accession>A0A0G0I0F2</accession>
<dbReference type="Proteomes" id="UP000034366">
    <property type="component" value="Unassembled WGS sequence"/>
</dbReference>
<dbReference type="EMBL" id="LBTW01000023">
    <property type="protein sequence ID" value="KKQ48808.1"/>
    <property type="molecule type" value="Genomic_DNA"/>
</dbReference>
<gene>
    <name evidence="1" type="ORF">US67_C0023G0006</name>
</gene>
<comment type="caution">
    <text evidence="1">The sequence shown here is derived from an EMBL/GenBank/DDBJ whole genome shotgun (WGS) entry which is preliminary data.</text>
</comment>
<name>A0A0G0I0F2_9BACT</name>
<dbReference type="AlphaFoldDB" id="A0A0G0I0F2"/>
<sequence>MNTTLSGKYGYMLAFIKYLKITISIVKKIEQQFQSRDYRFPKIAYIGFVSVKVNDKRVYKVCLSRLFDNFDILKRYVLFVISEFSKSNDGFSLTYDGYFIKVAFDRLFPLKKSHWSAKSVEIPDFYQRSKNDINIFKYWKMSEILVTPDEKIDRVEFYSLTLSLFKNTSYKDIDLIIKNSDQVVDIKAKNAAIYSLGKPVKVDWLAGSKNIHDIKIFEEYIN</sequence>
<evidence type="ECO:0000313" key="2">
    <source>
        <dbReference type="Proteomes" id="UP000034366"/>
    </source>
</evidence>
<organism evidence="1 2">
    <name type="scientific">Candidatus Woesebacteria bacterium GW2011_GWD1_38_10</name>
    <dbReference type="NCBI Taxonomy" id="1618592"/>
    <lineage>
        <taxon>Bacteria</taxon>
        <taxon>Candidatus Woeseibacteriota</taxon>
    </lineage>
</organism>
<proteinExistence type="predicted"/>
<protein>
    <submittedName>
        <fullName evidence="1">Uncharacterized protein</fullName>
    </submittedName>
</protein>
<reference evidence="1 2" key="1">
    <citation type="journal article" date="2015" name="Nature">
        <title>rRNA introns, odd ribosomes, and small enigmatic genomes across a large radiation of phyla.</title>
        <authorList>
            <person name="Brown C.T."/>
            <person name="Hug L.A."/>
            <person name="Thomas B.C."/>
            <person name="Sharon I."/>
            <person name="Castelle C.J."/>
            <person name="Singh A."/>
            <person name="Wilkins M.J."/>
            <person name="Williams K.H."/>
            <person name="Banfield J.F."/>
        </authorList>
    </citation>
    <scope>NUCLEOTIDE SEQUENCE [LARGE SCALE GENOMIC DNA]</scope>
</reference>
<evidence type="ECO:0000313" key="1">
    <source>
        <dbReference type="EMBL" id="KKQ48808.1"/>
    </source>
</evidence>